<name>A0A0L0D898_THETB</name>
<keyword evidence="4" id="KW-1185">Reference proteome</keyword>
<dbReference type="InterPro" id="IPR032675">
    <property type="entry name" value="LRR_dom_sf"/>
</dbReference>
<proteinExistence type="predicted"/>
<evidence type="ECO:0000256" key="1">
    <source>
        <dbReference type="ARBA" id="ARBA00022614"/>
    </source>
</evidence>
<sequence length="234" mass="24362">MSAWALQVDERATEWATARGELESAGPAVFEAAVRAAAAAGFTTHVVDVTKQKLVTIKAAGEDEDYTMPDPRFDGVSHLSLAANFISSIDSNALAVFGSLTTLDLAANSLEEIPMLSGLSLLTTLNLSCNRLGPWLAAEAEMAAERLRALPALATLSFRQCSLTELPTPVLSGCGSLTSLSLVCNNIAAVPVLPDSVAATLLTFLAAYNPFASEPGAADALTAALPRCTQLRIA</sequence>
<evidence type="ECO:0000313" key="3">
    <source>
        <dbReference type="EMBL" id="KNC48577.1"/>
    </source>
</evidence>
<dbReference type="Pfam" id="PF13855">
    <property type="entry name" value="LRR_8"/>
    <property type="match status" value="1"/>
</dbReference>
<keyword evidence="1" id="KW-0433">Leucine-rich repeat</keyword>
<dbReference type="EMBL" id="GL349434">
    <property type="protein sequence ID" value="KNC48577.1"/>
    <property type="molecule type" value="Genomic_DNA"/>
</dbReference>
<evidence type="ECO:0000256" key="2">
    <source>
        <dbReference type="ARBA" id="ARBA00022737"/>
    </source>
</evidence>
<dbReference type="PANTHER" id="PTHR24366">
    <property type="entry name" value="IG(IMMUNOGLOBULIN) AND LRR(LEUCINE RICH REPEAT) DOMAINS"/>
    <property type="match status" value="1"/>
</dbReference>
<dbReference type="AlphaFoldDB" id="A0A0L0D898"/>
<keyword evidence="2" id="KW-0677">Repeat</keyword>
<dbReference type="PROSITE" id="PS51450">
    <property type="entry name" value="LRR"/>
    <property type="match status" value="1"/>
</dbReference>
<reference evidence="3 4" key="1">
    <citation type="submission" date="2010-05" db="EMBL/GenBank/DDBJ databases">
        <title>The Genome Sequence of Thecamonas trahens ATCC 50062.</title>
        <authorList>
            <consortium name="The Broad Institute Genome Sequencing Platform"/>
            <person name="Russ C."/>
            <person name="Cuomo C."/>
            <person name="Shea T."/>
            <person name="Young S.K."/>
            <person name="Zeng Q."/>
            <person name="Koehrsen M."/>
            <person name="Haas B."/>
            <person name="Borodovsky M."/>
            <person name="Guigo R."/>
            <person name="Alvarado L."/>
            <person name="Berlin A."/>
            <person name="Bochicchio J."/>
            <person name="Borenstein D."/>
            <person name="Chapman S."/>
            <person name="Chen Z."/>
            <person name="Freedman E."/>
            <person name="Gellesch M."/>
            <person name="Goldberg J."/>
            <person name="Griggs A."/>
            <person name="Gujja S."/>
            <person name="Heilman E."/>
            <person name="Heiman D."/>
            <person name="Hepburn T."/>
            <person name="Howarth C."/>
            <person name="Jen D."/>
            <person name="Larson L."/>
            <person name="Mehta T."/>
            <person name="Park D."/>
            <person name="Pearson M."/>
            <person name="Roberts A."/>
            <person name="Saif S."/>
            <person name="Shenoy N."/>
            <person name="Sisk P."/>
            <person name="Stolte C."/>
            <person name="Sykes S."/>
            <person name="Thomson T."/>
            <person name="Walk T."/>
            <person name="White J."/>
            <person name="Yandava C."/>
            <person name="Burger G."/>
            <person name="Gray M.W."/>
            <person name="Holland P.W.H."/>
            <person name="King N."/>
            <person name="Lang F.B.F."/>
            <person name="Roger A.J."/>
            <person name="Ruiz-Trillo I."/>
            <person name="Lander E."/>
            <person name="Nusbaum C."/>
        </authorList>
    </citation>
    <scope>NUCLEOTIDE SEQUENCE [LARGE SCALE GENOMIC DNA]</scope>
    <source>
        <strain evidence="3 4">ATCC 50062</strain>
    </source>
</reference>
<dbReference type="RefSeq" id="XP_013762633.1">
    <property type="nucleotide sequence ID" value="XM_013907179.1"/>
</dbReference>
<evidence type="ECO:0000313" key="4">
    <source>
        <dbReference type="Proteomes" id="UP000054408"/>
    </source>
</evidence>
<accession>A0A0L0D898</accession>
<dbReference type="GeneID" id="25560163"/>
<organism evidence="3 4">
    <name type="scientific">Thecamonas trahens ATCC 50062</name>
    <dbReference type="NCBI Taxonomy" id="461836"/>
    <lineage>
        <taxon>Eukaryota</taxon>
        <taxon>Apusozoa</taxon>
        <taxon>Apusomonadida</taxon>
        <taxon>Apusomonadidae</taxon>
        <taxon>Thecamonas</taxon>
    </lineage>
</organism>
<dbReference type="Gene3D" id="3.80.10.10">
    <property type="entry name" value="Ribonuclease Inhibitor"/>
    <property type="match status" value="1"/>
</dbReference>
<dbReference type="Proteomes" id="UP000054408">
    <property type="component" value="Unassembled WGS sequence"/>
</dbReference>
<dbReference type="SUPFAM" id="SSF52058">
    <property type="entry name" value="L domain-like"/>
    <property type="match status" value="1"/>
</dbReference>
<dbReference type="PANTHER" id="PTHR24366:SF96">
    <property type="entry name" value="LEUCINE RICH REPEAT CONTAINING 53"/>
    <property type="match status" value="1"/>
</dbReference>
<gene>
    <name evidence="3" type="ORF">AMSG_00354</name>
</gene>
<protein>
    <submittedName>
        <fullName evidence="3">Uncharacterized protein</fullName>
    </submittedName>
</protein>
<dbReference type="STRING" id="461836.A0A0L0D898"/>
<dbReference type="InterPro" id="IPR001611">
    <property type="entry name" value="Leu-rich_rpt"/>
</dbReference>